<proteinExistence type="predicted"/>
<reference evidence="2" key="1">
    <citation type="submission" date="2020-02" db="EMBL/GenBank/DDBJ databases">
        <authorList>
            <person name="Meier V. D."/>
        </authorList>
    </citation>
    <scope>NUCLEOTIDE SEQUENCE</scope>
    <source>
        <strain evidence="2">AVDCRST_MAG06</strain>
    </source>
</reference>
<name>A0A6J4MZA0_9ACTN</name>
<dbReference type="EMBL" id="CADCUP010000020">
    <property type="protein sequence ID" value="CAA9373129.1"/>
    <property type="molecule type" value="Genomic_DNA"/>
</dbReference>
<feature type="compositionally biased region" description="Basic residues" evidence="1">
    <location>
        <begin position="140"/>
        <end position="189"/>
    </location>
</feature>
<protein>
    <submittedName>
        <fullName evidence="2">Rod shape-determining protein MreB</fullName>
    </submittedName>
</protein>
<evidence type="ECO:0000256" key="1">
    <source>
        <dbReference type="SAM" id="MobiDB-lite"/>
    </source>
</evidence>
<accession>A0A6J4MZA0</accession>
<feature type="non-terminal residue" evidence="2">
    <location>
        <position position="246"/>
    </location>
</feature>
<feature type="non-terminal residue" evidence="2">
    <location>
        <position position="1"/>
    </location>
</feature>
<feature type="compositionally biased region" description="Basic residues" evidence="1">
    <location>
        <begin position="59"/>
        <end position="80"/>
    </location>
</feature>
<feature type="compositionally biased region" description="Low complexity" evidence="1">
    <location>
        <begin position="83"/>
        <end position="96"/>
    </location>
</feature>
<organism evidence="2">
    <name type="scientific">uncultured Nocardioides sp</name>
    <dbReference type="NCBI Taxonomy" id="198441"/>
    <lineage>
        <taxon>Bacteria</taxon>
        <taxon>Bacillati</taxon>
        <taxon>Actinomycetota</taxon>
        <taxon>Actinomycetes</taxon>
        <taxon>Propionibacteriales</taxon>
        <taxon>Nocardioidaceae</taxon>
        <taxon>Nocardioides</taxon>
        <taxon>environmental samples</taxon>
    </lineage>
</organism>
<feature type="region of interest" description="Disordered" evidence="1">
    <location>
        <begin position="1"/>
        <end position="246"/>
    </location>
</feature>
<feature type="compositionally biased region" description="Basic and acidic residues" evidence="1">
    <location>
        <begin position="206"/>
        <end position="215"/>
    </location>
</feature>
<feature type="compositionally biased region" description="Basic residues" evidence="1">
    <location>
        <begin position="39"/>
        <end position="49"/>
    </location>
</feature>
<feature type="compositionally biased region" description="Basic residues" evidence="1">
    <location>
        <begin position="19"/>
        <end position="31"/>
    </location>
</feature>
<gene>
    <name evidence="2" type="ORF">AVDCRST_MAG06-235</name>
</gene>
<sequence length="246" mass="28172">GEQLHRPRHGRGPRDRQHPRLRPGQGRRARRAQCGGHQREHRRGARRGPRGQADDRSHPRQHHRHPPAQGRRHRRLRRHRADAALLHPAGAPAPLLRQAPHGHLRAQRDHRGGAARGEGGRLPGRRPPGLHRRGADGRGDRRRAARARGHRQHGGRRGWRHHRGRGDLPRRHRHEPLGAHRRRRHRPGRHRVDEEGVLPDAGGAHRRGDEDDPRLRLPAAERAGGGDPRPRHGLGPAPHRRRVERR</sequence>
<dbReference type="AlphaFoldDB" id="A0A6J4MZA0"/>
<feature type="compositionally biased region" description="Basic residues" evidence="1">
    <location>
        <begin position="1"/>
        <end position="11"/>
    </location>
</feature>
<evidence type="ECO:0000313" key="2">
    <source>
        <dbReference type="EMBL" id="CAA9373129.1"/>
    </source>
</evidence>